<reference evidence="3 4" key="1">
    <citation type="submission" date="2021-04" db="EMBL/GenBank/DDBJ databases">
        <title>novel species isolated from subtropical streams in China.</title>
        <authorList>
            <person name="Lu H."/>
        </authorList>
    </citation>
    <scope>NUCLEOTIDE SEQUENCE [LARGE SCALE GENOMIC DNA]</scope>
    <source>
        <strain evidence="3 4">FT147W</strain>
    </source>
</reference>
<keyword evidence="2" id="KW-0732">Signal</keyword>
<keyword evidence="4" id="KW-1185">Reference proteome</keyword>
<feature type="signal peptide" evidence="2">
    <location>
        <begin position="1"/>
        <end position="21"/>
    </location>
</feature>
<comment type="caution">
    <text evidence="3">The sequence shown here is derived from an EMBL/GenBank/DDBJ whole genome shotgun (WGS) entry which is preliminary data.</text>
</comment>
<accession>A0ABS5H0V0</accession>
<protein>
    <submittedName>
        <fullName evidence="3">HNH endonuclease</fullName>
    </submittedName>
</protein>
<dbReference type="RefSeq" id="WP_212678391.1">
    <property type="nucleotide sequence ID" value="NZ_JAGSPK010000002.1"/>
</dbReference>
<evidence type="ECO:0000256" key="1">
    <source>
        <dbReference type="SAM" id="MobiDB-lite"/>
    </source>
</evidence>
<dbReference type="GO" id="GO:0004519">
    <property type="term" value="F:endonuclease activity"/>
    <property type="evidence" value="ECO:0007669"/>
    <property type="project" value="UniProtKB-KW"/>
</dbReference>
<organism evidence="3 4">
    <name type="scientific">Undibacterium rivi</name>
    <dbReference type="NCBI Taxonomy" id="2828729"/>
    <lineage>
        <taxon>Bacteria</taxon>
        <taxon>Pseudomonadati</taxon>
        <taxon>Pseudomonadota</taxon>
        <taxon>Betaproteobacteria</taxon>
        <taxon>Burkholderiales</taxon>
        <taxon>Oxalobacteraceae</taxon>
        <taxon>Undibacterium</taxon>
    </lineage>
</organism>
<name>A0ABS5H0V0_9BURK</name>
<dbReference type="EMBL" id="JAGSPK010000002">
    <property type="protein sequence ID" value="MBR7792331.1"/>
    <property type="molecule type" value="Genomic_DNA"/>
</dbReference>
<evidence type="ECO:0000313" key="3">
    <source>
        <dbReference type="EMBL" id="MBR7792331.1"/>
    </source>
</evidence>
<keyword evidence="3" id="KW-0378">Hydrolase</keyword>
<keyword evidence="3" id="KW-0255">Endonuclease</keyword>
<feature type="region of interest" description="Disordered" evidence="1">
    <location>
        <begin position="91"/>
        <end position="116"/>
    </location>
</feature>
<feature type="chain" id="PRO_5046386091" evidence="2">
    <location>
        <begin position="22"/>
        <end position="135"/>
    </location>
</feature>
<sequence>MRTLVMLLSIFLLIAAGDASAKTQRSKAVLAEFQKLHPCPANGKSAGPCPGYIKDHIKPLCAGGADALDNLQWQAVAEAKAKDKLELQQCSASKSNKDAAGAKSARSKPYSDNICHTGPRGGRYRIVNGHKRYGC</sequence>
<proteinExistence type="predicted"/>
<gene>
    <name evidence="3" type="ORF">KDM87_06935</name>
</gene>
<evidence type="ECO:0000256" key="2">
    <source>
        <dbReference type="SAM" id="SignalP"/>
    </source>
</evidence>
<dbReference type="InterPro" id="IPR003615">
    <property type="entry name" value="HNH_nuc"/>
</dbReference>
<evidence type="ECO:0000313" key="4">
    <source>
        <dbReference type="Proteomes" id="UP000682982"/>
    </source>
</evidence>
<keyword evidence="3" id="KW-0540">Nuclease</keyword>
<dbReference type="CDD" id="cd00085">
    <property type="entry name" value="HNHc"/>
    <property type="match status" value="1"/>
</dbReference>
<dbReference type="Proteomes" id="UP000682982">
    <property type="component" value="Unassembled WGS sequence"/>
</dbReference>